<dbReference type="Gene3D" id="2.40.30.170">
    <property type="match status" value="1"/>
</dbReference>
<dbReference type="STRING" id="357804.Ping_3183"/>
<dbReference type="HOGENOM" id="CLU_018816_5_0_6"/>
<dbReference type="NCBIfam" id="TIGR01730">
    <property type="entry name" value="RND_mfp"/>
    <property type="match status" value="1"/>
</dbReference>
<dbReference type="InterPro" id="IPR006143">
    <property type="entry name" value="RND_pump_MFP"/>
</dbReference>
<dbReference type="Gene3D" id="2.40.50.100">
    <property type="match status" value="1"/>
</dbReference>
<dbReference type="PANTHER" id="PTHR30469:SF15">
    <property type="entry name" value="HLYD FAMILY OF SECRETION PROTEINS"/>
    <property type="match status" value="1"/>
</dbReference>
<accession>A1SZF6</accession>
<dbReference type="PANTHER" id="PTHR30469">
    <property type="entry name" value="MULTIDRUG RESISTANCE PROTEIN MDTA"/>
    <property type="match status" value="1"/>
</dbReference>
<keyword evidence="2" id="KW-0732">Signal</keyword>
<evidence type="ECO:0000256" key="1">
    <source>
        <dbReference type="ARBA" id="ARBA00009477"/>
    </source>
</evidence>
<dbReference type="GO" id="GO:1990281">
    <property type="term" value="C:efflux pump complex"/>
    <property type="evidence" value="ECO:0007669"/>
    <property type="project" value="TreeGrafter"/>
</dbReference>
<proteinExistence type="inferred from homology"/>
<dbReference type="eggNOG" id="COG0845">
    <property type="taxonomic scope" value="Bacteria"/>
</dbReference>
<feature type="chain" id="PRO_5002637865" evidence="2">
    <location>
        <begin position="23"/>
        <end position="244"/>
    </location>
</feature>
<reference evidence="4 5" key="1">
    <citation type="submission" date="2007-01" db="EMBL/GenBank/DDBJ databases">
        <title>Complete sequence of Psychromonas ingrahamii 37.</title>
        <authorList>
            <consortium name="US DOE Joint Genome Institute"/>
            <person name="Copeland A."/>
            <person name="Lucas S."/>
            <person name="Lapidus A."/>
            <person name="Barry K."/>
            <person name="Detter J.C."/>
            <person name="Glavina del Rio T."/>
            <person name="Hammon N."/>
            <person name="Israni S."/>
            <person name="Dalin E."/>
            <person name="Tice H."/>
            <person name="Pitluck S."/>
            <person name="Thompson L.S."/>
            <person name="Brettin T."/>
            <person name="Bruce D."/>
            <person name="Han C."/>
            <person name="Tapia R."/>
            <person name="Schmutz J."/>
            <person name="Larimer F."/>
            <person name="Land M."/>
            <person name="Hauser L."/>
            <person name="Kyrpides N."/>
            <person name="Ivanova N."/>
            <person name="Staley J."/>
            <person name="Richardson P."/>
        </authorList>
    </citation>
    <scope>NUCLEOTIDE SEQUENCE [LARGE SCALE GENOMIC DNA]</scope>
    <source>
        <strain evidence="4 5">37</strain>
    </source>
</reference>
<comment type="similarity">
    <text evidence="1">Belongs to the membrane fusion protein (MFP) (TC 8.A.1) family.</text>
</comment>
<evidence type="ECO:0000256" key="2">
    <source>
        <dbReference type="SAM" id="SignalP"/>
    </source>
</evidence>
<evidence type="ECO:0000313" key="4">
    <source>
        <dbReference type="EMBL" id="ABM04871.1"/>
    </source>
</evidence>
<name>A1SZF6_PSYIN</name>
<dbReference type="Proteomes" id="UP000000639">
    <property type="component" value="Chromosome"/>
</dbReference>
<gene>
    <name evidence="4" type="ordered locus">Ping_3183</name>
</gene>
<dbReference type="RefSeq" id="WP_011771425.1">
    <property type="nucleotide sequence ID" value="NC_008709.1"/>
</dbReference>
<feature type="signal peptide" evidence="2">
    <location>
        <begin position="1"/>
        <end position="22"/>
    </location>
</feature>
<dbReference type="Pfam" id="PF25954">
    <property type="entry name" value="Beta-barrel_RND_2"/>
    <property type="match status" value="1"/>
</dbReference>
<feature type="domain" description="CusB-like beta-barrel" evidence="3">
    <location>
        <begin position="170"/>
        <end position="236"/>
    </location>
</feature>
<dbReference type="OrthoDB" id="9806939at2"/>
<dbReference type="SUPFAM" id="SSF111369">
    <property type="entry name" value="HlyD-like secretion proteins"/>
    <property type="match status" value="1"/>
</dbReference>
<dbReference type="EMBL" id="CP000510">
    <property type="protein sequence ID" value="ABM04871.1"/>
    <property type="molecule type" value="Genomic_DNA"/>
</dbReference>
<protein>
    <submittedName>
        <fullName evidence="4">AcrA-like protein</fullName>
    </submittedName>
</protein>
<organism evidence="4 5">
    <name type="scientific">Psychromonas ingrahamii (strain DSM 17664 / CCUG 51855 / 37)</name>
    <dbReference type="NCBI Taxonomy" id="357804"/>
    <lineage>
        <taxon>Bacteria</taxon>
        <taxon>Pseudomonadati</taxon>
        <taxon>Pseudomonadota</taxon>
        <taxon>Gammaproteobacteria</taxon>
        <taxon>Alteromonadales</taxon>
        <taxon>Psychromonadaceae</taxon>
        <taxon>Psychromonas</taxon>
    </lineage>
</organism>
<keyword evidence="5" id="KW-1185">Reference proteome</keyword>
<dbReference type="KEGG" id="pin:Ping_3183"/>
<dbReference type="GO" id="GO:0015562">
    <property type="term" value="F:efflux transmembrane transporter activity"/>
    <property type="evidence" value="ECO:0007669"/>
    <property type="project" value="TreeGrafter"/>
</dbReference>
<sequence length="244" mass="26291">MLKVSTFALNCLFLLTSATAWSADYEAPAVIKAFDRAVLSGELAAKVVRLPLRPGDAFAKGDLLVALDCELYKAQADKVAAEVAAAQIKYENAQDLNALYAIGAVDVALTESEYAQSQAEQRIAKLNTERCQIRAPWRGRVVALLINAHENIRQQQALIEIVGDRKLEAEVVVPAAWLAWLKTGMPLHLQLSEVAVQVDAKVAAITPAIDSVSQTVIVRVALPVDSNLIPGLSAIAIFNVPQTQ</sequence>
<evidence type="ECO:0000313" key="5">
    <source>
        <dbReference type="Proteomes" id="UP000000639"/>
    </source>
</evidence>
<dbReference type="InterPro" id="IPR058792">
    <property type="entry name" value="Beta-barrel_RND_2"/>
</dbReference>
<dbReference type="AlphaFoldDB" id="A1SZF6"/>
<evidence type="ECO:0000259" key="3">
    <source>
        <dbReference type="Pfam" id="PF25954"/>
    </source>
</evidence>